<feature type="signal peptide" evidence="1">
    <location>
        <begin position="1"/>
        <end position="27"/>
    </location>
</feature>
<name>A0A6G5A084_RHIMP</name>
<keyword evidence="1" id="KW-0732">Signal</keyword>
<sequence length="95" mass="10456">MATSRAYLSLVLAWLLTAISCLGSASCAPLFSMKNGAFVKILISKPTLEFYAKKFEKKIIGLDLNKYSTVDATRSLLDMRSGNSETPFEQVVICQ</sequence>
<proteinExistence type="predicted"/>
<dbReference type="AlphaFoldDB" id="A0A6G5A084"/>
<evidence type="ECO:0000313" key="2">
    <source>
        <dbReference type="EMBL" id="NIE44374.1"/>
    </source>
</evidence>
<dbReference type="PROSITE" id="PS51257">
    <property type="entry name" value="PROKAR_LIPOPROTEIN"/>
    <property type="match status" value="1"/>
</dbReference>
<dbReference type="EMBL" id="GIKN01002101">
    <property type="protein sequence ID" value="NIE44374.1"/>
    <property type="molecule type" value="Transcribed_RNA"/>
</dbReference>
<reference evidence="2" key="1">
    <citation type="submission" date="2020-03" db="EMBL/GenBank/DDBJ databases">
        <title>A transcriptome and proteome of the tick Rhipicephalus microplus shaped by the genetic composition of its hosts and developmental stage.</title>
        <authorList>
            <person name="Garcia G.R."/>
            <person name="Ribeiro J.M.C."/>
            <person name="Maruyama S.R."/>
            <person name="Gardinasse L.G."/>
            <person name="Nelson K."/>
            <person name="Ferreira B.R."/>
            <person name="Andrade T.G."/>
            <person name="Santos I.K.F.M."/>
        </authorList>
    </citation>
    <scope>NUCLEOTIDE SEQUENCE</scope>
    <source>
        <strain evidence="2">NSGR</strain>
        <tissue evidence="2">Salivary glands</tissue>
    </source>
</reference>
<evidence type="ECO:0000256" key="1">
    <source>
        <dbReference type="SAM" id="SignalP"/>
    </source>
</evidence>
<feature type="chain" id="PRO_5026163166" evidence="1">
    <location>
        <begin position="28"/>
        <end position="95"/>
    </location>
</feature>
<organism evidence="2">
    <name type="scientific">Rhipicephalus microplus</name>
    <name type="common">Cattle tick</name>
    <name type="synonym">Boophilus microplus</name>
    <dbReference type="NCBI Taxonomy" id="6941"/>
    <lineage>
        <taxon>Eukaryota</taxon>
        <taxon>Metazoa</taxon>
        <taxon>Ecdysozoa</taxon>
        <taxon>Arthropoda</taxon>
        <taxon>Chelicerata</taxon>
        <taxon>Arachnida</taxon>
        <taxon>Acari</taxon>
        <taxon>Parasitiformes</taxon>
        <taxon>Ixodida</taxon>
        <taxon>Ixodoidea</taxon>
        <taxon>Ixodidae</taxon>
        <taxon>Rhipicephalinae</taxon>
        <taxon>Rhipicephalus</taxon>
        <taxon>Boophilus</taxon>
    </lineage>
</organism>
<protein>
    <submittedName>
        <fullName evidence="2">Putative secreted protein</fullName>
    </submittedName>
</protein>
<accession>A0A6G5A084</accession>